<gene>
    <name evidence="5" type="ORF">CCUN_1838</name>
</gene>
<evidence type="ECO:0000259" key="4">
    <source>
        <dbReference type="SMART" id="SM01360"/>
    </source>
</evidence>
<dbReference type="OrthoDB" id="9767116at2"/>
<accession>A0A1W6BZA4</accession>
<dbReference type="InterPro" id="IPR001599">
    <property type="entry name" value="Macroglobln_a2"/>
</dbReference>
<dbReference type="Proteomes" id="UP000192902">
    <property type="component" value="Chromosome"/>
</dbReference>
<dbReference type="InterPro" id="IPR002890">
    <property type="entry name" value="MG2"/>
</dbReference>
<dbReference type="STRING" id="1121267.CCUN_1838"/>
<dbReference type="Gene3D" id="1.50.10.20">
    <property type="match status" value="1"/>
</dbReference>
<evidence type="ECO:0000313" key="6">
    <source>
        <dbReference type="Proteomes" id="UP000192902"/>
    </source>
</evidence>
<dbReference type="Pfam" id="PF00207">
    <property type="entry name" value="A2M"/>
    <property type="match status" value="1"/>
</dbReference>
<dbReference type="PANTHER" id="PTHR40094:SF1">
    <property type="entry name" value="UBIQUITIN DOMAIN-CONTAINING PROTEIN"/>
    <property type="match status" value="1"/>
</dbReference>
<dbReference type="GO" id="GO:0004866">
    <property type="term" value="F:endopeptidase inhibitor activity"/>
    <property type="evidence" value="ECO:0007669"/>
    <property type="project" value="InterPro"/>
</dbReference>
<feature type="domain" description="Alpha-2-macroglobulin bait region" evidence="3">
    <location>
        <begin position="901"/>
        <end position="1043"/>
    </location>
</feature>
<dbReference type="Pfam" id="PF17973">
    <property type="entry name" value="bMG10"/>
    <property type="match status" value="1"/>
</dbReference>
<dbReference type="PROSITE" id="PS51257">
    <property type="entry name" value="PROKAR_LIPOPROTEIN"/>
    <property type="match status" value="1"/>
</dbReference>
<dbReference type="RefSeq" id="WP_035175825.1">
    <property type="nucleotide sequence ID" value="NZ_CP020867.1"/>
</dbReference>
<keyword evidence="2" id="KW-0732">Signal</keyword>
<dbReference type="InterPro" id="IPR041462">
    <property type="entry name" value="Bact_A2M_MG6"/>
</dbReference>
<dbReference type="InterPro" id="IPR041246">
    <property type="entry name" value="Bact_MG10"/>
</dbReference>
<evidence type="ECO:0000256" key="2">
    <source>
        <dbReference type="ARBA" id="ARBA00022729"/>
    </source>
</evidence>
<dbReference type="Pfam" id="PF07703">
    <property type="entry name" value="A2M_BRD"/>
    <property type="match status" value="1"/>
</dbReference>
<evidence type="ECO:0000313" key="5">
    <source>
        <dbReference type="EMBL" id="ARJ57402.1"/>
    </source>
</evidence>
<dbReference type="EMBL" id="CP020867">
    <property type="protein sequence ID" value="ARJ57402.1"/>
    <property type="molecule type" value="Genomic_DNA"/>
</dbReference>
<feature type="domain" description="Alpha-2-macroglobulin" evidence="4">
    <location>
        <begin position="1106"/>
        <end position="1194"/>
    </location>
</feature>
<evidence type="ECO:0000256" key="1">
    <source>
        <dbReference type="ARBA" id="ARBA00010556"/>
    </source>
</evidence>
<dbReference type="eggNOG" id="COG2373">
    <property type="taxonomic scope" value="Bacteria"/>
</dbReference>
<dbReference type="InterPro" id="IPR011625">
    <property type="entry name" value="A2M_N_BRD"/>
</dbReference>
<dbReference type="PANTHER" id="PTHR40094">
    <property type="entry name" value="ALPHA-2-MACROGLOBULIN HOMOLOG"/>
    <property type="match status" value="1"/>
</dbReference>
<dbReference type="SMART" id="SM01419">
    <property type="entry name" value="Thiol-ester_cl"/>
    <property type="match status" value="1"/>
</dbReference>
<dbReference type="Pfam" id="PF11974">
    <property type="entry name" value="bMG3"/>
    <property type="match status" value="1"/>
</dbReference>
<evidence type="ECO:0000259" key="3">
    <source>
        <dbReference type="SMART" id="SM01359"/>
    </source>
</evidence>
<dbReference type="Gene3D" id="2.60.40.1930">
    <property type="match status" value="3"/>
</dbReference>
<reference evidence="5 6" key="1">
    <citation type="submission" date="2017-04" db="EMBL/GenBank/DDBJ databases">
        <title>Complete genome sequence of the Campylobacter cuniculorum type strain LMG24588.</title>
        <authorList>
            <person name="Miller W.G."/>
            <person name="Yee E."/>
            <person name="Revez J."/>
            <person name="Bono J.L."/>
            <person name="Rossi M."/>
        </authorList>
    </citation>
    <scope>NUCLEOTIDE SEQUENCE [LARGE SCALE GENOMIC DNA]</scope>
    <source>
        <strain evidence="5 6">LMG 24588</strain>
    </source>
</reference>
<dbReference type="SMART" id="SM01360">
    <property type="entry name" value="A2M"/>
    <property type="match status" value="1"/>
</dbReference>
<sequence>MRWILGFIIALLLTACSDSQSENTSLIRAKSSGMIKDSTLFVEFMPNSLSDEDKNLKQINAVLNDEKVNIDIKIKDNIVHLYPKLRANTAYTLSFVLAQIPIDLEFNTPFVNFEFFNSHFENLDKQKSRLILDLPKNAFYDLNLLKESLNLSIEGENLAFTLKDLKDFYRLESENFNLKTKSQELILELDDKKLGLKEPFKTQFQSPTQDTNEDFRVISNSFDENIITLKFSQNLDEKQNFKDFISLKPELPFKAWSVGKELKISANFILNSNYKIHLMKGLKSSQGLIHQGEEVEVRLKNLPPALSFAQDGIFLATDAKGEVGIKTLNINEISFSLWQIFPQNISEYLRYKNLEGDKKAAIDDYDFTNDMRYMGKKVLQKELKIKNVQNQWVNTILDLNEFKNLGGVFVIRVDFKKDAVSYDFENEEEEYKILNNAHITKNLIFSNIAVIAQKINDKLYIHTRDFVQNSALSNVKIELISPANELVKTQLTDKEGNAFFDYEGNILYILASKDSQASVLKLTSPLSTEGYEVDGLQVQGQIKAFIYTDKDVYRPGESVHLNVVARNDKTSLSHPITFTLFNPQGQKIIDEKVLKPQSDGFFYEKIDTDKNDLNGIYKIKIEAAKQSFYKDILMQSIVPNRIKVKLNTEENLTLKQDEKLFYTIDAQYLFGAKAGNLKYETKIDFWPKIYSNSKYPNYIFENPTLLNLSSTQSHQGVLDADGKAEVSAEFPSKILNAQGYNFNARIVSDVFESGGRSVKALKDVQLYKYDYFIGIKALENRYVKQGSKIDFSVLVSDLNENLLAGKKLVYRIYENRYSWWWDYDSYNDFLRSIKRDKNSNLIATGELISSNSPLNFEFDTKGYYGEMFIELSDEQTGVSAGESFYVSSWGEPSRANVLSSLRIKSDKTIYHINDIAKLEFESIKGAKALVSLSDDTKIIDSFVIDTEQTSTTLDIPIKKEYLPNIYVSVSLFQDYQKLENDRALRLFGVVPLRVEDPSNKLELELKTPEKILPGDDFEIEIQSKDNKPFTYTLAVVDEGVLDLTNFKTPDIWGYFYAKRGLALLTYDNYSQIIPKATGGDGFNVNAMNKVLSKNLDDTAQRFKNIALYQAPMQSDARGYAKVKFNMPNYVGSVRAMLIAGRDNAFASKEKNIQVSSPVLMQETLPRVLRNGDEFEFLARIFKTEDAVKEAILTLKSQQDLIHFDKNEVKIEFGQEKSKDVFINAKLSQEAVGMDTIEFELKTKDYVYKDEIPIDIKAINPYTYESQTQWIKAGESKEFALSDDFIKTTRSAVLELSPTPIVNLDKRLKYLIRYPYGCIEQITSAALPQIFIDKLSTHFDKQEAINHINTTIEEYSKFQTSNGGFAYWRGGEDSSLWGSNYAGMFLLLAKENGYFVPDGMLQRWIKYEKNFIRSNDDNEDYILDLKANSLYLLALAKEPNIGAMNLLYEDLNRLNNTSKWQLGAAYKLSGMEETAKKIASLASTEPDSSYNFYANTYGTALRDKAIIFNAYKEIYGENNEVLLKELSEALLSNDYLSTQSSAYLLYALAQSVNLQKAQDNFMDASLNLNGEEIALTQNQAQNFKLTQEKAIIKTKKDIFVSFEQEGIKLKNSKAFSNRLSIVREFYNEKGEKIDEKRLKSSQSFYMKLKISLDSTSSGVQNIALTQILPSGWEPANTLLDDKMPEFAKNSHYDFIDIRDDKIMWFFDLYDSKSFFIKLNAITPGTYTLSGAFAEAMYDGTYQALSESEKVSVER</sequence>
<dbReference type="InterPro" id="IPR047565">
    <property type="entry name" value="Alpha-macroglob_thiol-ester_cl"/>
</dbReference>
<dbReference type="InterPro" id="IPR013783">
    <property type="entry name" value="Ig-like_fold"/>
</dbReference>
<dbReference type="Gene3D" id="2.60.40.1940">
    <property type="match status" value="1"/>
</dbReference>
<dbReference type="SUPFAM" id="SSF48239">
    <property type="entry name" value="Terpenoid cyclases/Protein prenyltransferases"/>
    <property type="match status" value="1"/>
</dbReference>
<dbReference type="Pfam" id="PF17962">
    <property type="entry name" value="bMG6"/>
    <property type="match status" value="1"/>
</dbReference>
<dbReference type="Gene3D" id="6.20.50.160">
    <property type="match status" value="1"/>
</dbReference>
<name>A0A1W6BZA4_9BACT</name>
<comment type="similarity">
    <text evidence="1">Belongs to the protease inhibitor I39 (alpha-2-macroglobulin) family. Bacterial alpha-2-macroglobulin subfamily.</text>
</comment>
<dbReference type="SMART" id="SM01359">
    <property type="entry name" value="A2M_N_2"/>
    <property type="match status" value="1"/>
</dbReference>
<dbReference type="InterPro" id="IPR021868">
    <property type="entry name" value="Alpha_2_Macroglob_MG3"/>
</dbReference>
<proteinExistence type="inferred from homology"/>
<dbReference type="InterPro" id="IPR041203">
    <property type="entry name" value="Bact_A2M_MG5"/>
</dbReference>
<dbReference type="CDD" id="cd02891">
    <property type="entry name" value="A2M_like"/>
    <property type="match status" value="1"/>
</dbReference>
<dbReference type="Pfam" id="PF17972">
    <property type="entry name" value="bMG5"/>
    <property type="match status" value="1"/>
</dbReference>
<protein>
    <submittedName>
        <fullName evidence="5">Alpha-2-macroglobulin domain-containing protein</fullName>
    </submittedName>
</protein>
<dbReference type="KEGG" id="ccun:CCUN_1838"/>
<organism evidence="5 6">
    <name type="scientific">Campylobacter cuniculorum DSM 23162 = LMG 24588</name>
    <dbReference type="NCBI Taxonomy" id="1121267"/>
    <lineage>
        <taxon>Bacteria</taxon>
        <taxon>Pseudomonadati</taxon>
        <taxon>Campylobacterota</taxon>
        <taxon>Epsilonproteobacteria</taxon>
        <taxon>Campylobacterales</taxon>
        <taxon>Campylobacteraceae</taxon>
        <taxon>Campylobacter</taxon>
    </lineage>
</organism>
<dbReference type="InterPro" id="IPR008930">
    <property type="entry name" value="Terpenoid_cyclase/PrenylTrfase"/>
</dbReference>
<dbReference type="InterPro" id="IPR051802">
    <property type="entry name" value="YfhM-like"/>
</dbReference>
<dbReference type="Pfam" id="PF01835">
    <property type="entry name" value="MG2"/>
    <property type="match status" value="1"/>
</dbReference>
<dbReference type="Gene3D" id="2.60.40.10">
    <property type="entry name" value="Immunoglobulins"/>
    <property type="match status" value="1"/>
</dbReference>